<feature type="binding site" evidence="12">
    <location>
        <begin position="248"/>
        <end position="249"/>
    </location>
    <ligand>
        <name>ATP</name>
        <dbReference type="ChEBI" id="CHEBI:30616"/>
    </ligand>
</feature>
<dbReference type="PANTHER" id="PTHR10584:SF166">
    <property type="entry name" value="RIBOKINASE"/>
    <property type="match status" value="1"/>
</dbReference>
<protein>
    <recommendedName>
        <fullName evidence="3 12">Ribokinase</fullName>
        <shortName evidence="12">RK</shortName>
        <ecNumber evidence="2 12">2.7.1.15</ecNumber>
    </recommendedName>
</protein>
<feature type="binding site" evidence="12">
    <location>
        <begin position="9"/>
        <end position="11"/>
    </location>
    <ligand>
        <name>substrate</name>
    </ligand>
</feature>
<dbReference type="PRINTS" id="PR00990">
    <property type="entry name" value="RIBOKINASE"/>
</dbReference>
<dbReference type="InterPro" id="IPR011611">
    <property type="entry name" value="PfkB_dom"/>
</dbReference>
<evidence type="ECO:0000313" key="14">
    <source>
        <dbReference type="EMBL" id="OGD92144.1"/>
    </source>
</evidence>
<evidence type="ECO:0000313" key="15">
    <source>
        <dbReference type="Proteomes" id="UP000177124"/>
    </source>
</evidence>
<dbReference type="AlphaFoldDB" id="A0A1F5GJY7"/>
<evidence type="ECO:0000256" key="8">
    <source>
        <dbReference type="ARBA" id="ARBA00022840"/>
    </source>
</evidence>
<keyword evidence="10 12" id="KW-0630">Potassium</keyword>
<feature type="binding site" evidence="12">
    <location>
        <position position="284"/>
    </location>
    <ligand>
        <name>K(+)</name>
        <dbReference type="ChEBI" id="CHEBI:29103"/>
    </ligand>
</feature>
<comment type="activity regulation">
    <text evidence="12">Activated by a monovalent cation that binds near, but not in, the active site. The most likely occupant of the site in vivo is potassium. Ion binding induces a conformational change that may alter substrate affinity.</text>
</comment>
<comment type="subunit">
    <text evidence="12">Homodimer.</text>
</comment>
<accession>A0A1F5GJY7</accession>
<dbReference type="Gene3D" id="3.40.1190.20">
    <property type="match status" value="1"/>
</dbReference>
<evidence type="ECO:0000256" key="6">
    <source>
        <dbReference type="ARBA" id="ARBA00022741"/>
    </source>
</evidence>
<feature type="binding site" evidence="12">
    <location>
        <begin position="37"/>
        <end position="41"/>
    </location>
    <ligand>
        <name>substrate</name>
    </ligand>
</feature>
<feature type="binding site" evidence="12">
    <location>
        <position position="181"/>
    </location>
    <ligand>
        <name>ATP</name>
        <dbReference type="ChEBI" id="CHEBI:30616"/>
    </ligand>
</feature>
<feature type="binding site" evidence="12">
    <location>
        <position position="288"/>
    </location>
    <ligand>
        <name>K(+)</name>
        <dbReference type="ChEBI" id="CHEBI:29103"/>
    </ligand>
</feature>
<dbReference type="GO" id="GO:0004747">
    <property type="term" value="F:ribokinase activity"/>
    <property type="evidence" value="ECO:0007669"/>
    <property type="project" value="UniProtKB-UniRule"/>
</dbReference>
<comment type="caution">
    <text evidence="14">The sequence shown here is derived from an EMBL/GenBank/DDBJ whole genome shotgun (WGS) entry which is preliminary data.</text>
</comment>
<evidence type="ECO:0000256" key="11">
    <source>
        <dbReference type="ARBA" id="ARBA00023277"/>
    </source>
</evidence>
<keyword evidence="11 12" id="KW-0119">Carbohydrate metabolism</keyword>
<feature type="binding site" evidence="12">
    <location>
        <position position="245"/>
    </location>
    <ligand>
        <name>K(+)</name>
        <dbReference type="ChEBI" id="CHEBI:29103"/>
    </ligand>
</feature>
<dbReference type="GO" id="GO:0019303">
    <property type="term" value="P:D-ribose catabolic process"/>
    <property type="evidence" value="ECO:0007669"/>
    <property type="project" value="UniProtKB-UniRule"/>
</dbReference>
<dbReference type="NCBIfam" id="TIGR02152">
    <property type="entry name" value="D_ribokin_bact"/>
    <property type="match status" value="1"/>
</dbReference>
<comment type="caution">
    <text evidence="12">Lacks conserved residue(s) required for the propagation of feature annotation.</text>
</comment>
<dbReference type="InterPro" id="IPR002173">
    <property type="entry name" value="Carboh/pur_kinase_PfkB_CS"/>
</dbReference>
<dbReference type="UniPathway" id="UPA00916">
    <property type="reaction ID" value="UER00889"/>
</dbReference>
<evidence type="ECO:0000256" key="10">
    <source>
        <dbReference type="ARBA" id="ARBA00022958"/>
    </source>
</evidence>
<sequence>MILVVGSINMDFVIEVDKLPQKGESVHGKNIRYIPGGKGANQAVAVKRLGADVALIGKVGEDVFGKDLRKFLENEKLDLSGLQTAPTSSGIAAINVDKSGDNTITIISGANGEVTPEFIEENINLVKESKVVISQFEIPDDAVEKLFALAKKDNKITILNPSPAKQISPKLFKNTDYLVVNETELALLSKMKVRSQKEIEIAAKLMHSKGPKAVVVTLGADGALTISGKETITTDGIKVKAVDTTAAGDCFVRAFAVQIEKGRNLKEALDFANQAAAISVQKMGASSSLPLLNEITS</sequence>
<feature type="binding site" evidence="12">
    <location>
        <position position="282"/>
    </location>
    <ligand>
        <name>K(+)</name>
        <dbReference type="ChEBI" id="CHEBI:29103"/>
    </ligand>
</feature>
<name>A0A1F5GJY7_9BACT</name>
<dbReference type="Proteomes" id="UP000177124">
    <property type="component" value="Unassembled WGS sequence"/>
</dbReference>
<evidence type="ECO:0000256" key="12">
    <source>
        <dbReference type="HAMAP-Rule" id="MF_01987"/>
    </source>
</evidence>
<keyword evidence="9 12" id="KW-0460">Magnesium</keyword>
<dbReference type="GO" id="GO:0005524">
    <property type="term" value="F:ATP binding"/>
    <property type="evidence" value="ECO:0007669"/>
    <property type="project" value="UniProtKB-UniRule"/>
</dbReference>
<dbReference type="InterPro" id="IPR029056">
    <property type="entry name" value="Ribokinase-like"/>
</dbReference>
<dbReference type="EMBL" id="MFBF01000004">
    <property type="protein sequence ID" value="OGD92144.1"/>
    <property type="molecule type" value="Genomic_DNA"/>
</dbReference>
<organism evidence="14 15">
    <name type="scientific">Candidatus Curtissbacteria bacterium RIFCSPHIGHO2_02_FULL_42_15</name>
    <dbReference type="NCBI Taxonomy" id="1797716"/>
    <lineage>
        <taxon>Bacteria</taxon>
        <taxon>Candidatus Curtissiibacteriota</taxon>
    </lineage>
</organism>
<feature type="binding site" evidence="12">
    <location>
        <begin position="217"/>
        <end position="222"/>
    </location>
    <ligand>
        <name>ATP</name>
        <dbReference type="ChEBI" id="CHEBI:30616"/>
    </ligand>
</feature>
<keyword evidence="7 12" id="KW-0418">Kinase</keyword>
<evidence type="ECO:0000256" key="7">
    <source>
        <dbReference type="ARBA" id="ARBA00022777"/>
    </source>
</evidence>
<dbReference type="InterPro" id="IPR002139">
    <property type="entry name" value="Ribo/fructo_kinase"/>
</dbReference>
<reference evidence="14 15" key="1">
    <citation type="journal article" date="2016" name="Nat. Commun.">
        <title>Thousands of microbial genomes shed light on interconnected biogeochemical processes in an aquifer system.</title>
        <authorList>
            <person name="Anantharaman K."/>
            <person name="Brown C.T."/>
            <person name="Hug L.A."/>
            <person name="Sharon I."/>
            <person name="Castelle C.J."/>
            <person name="Probst A.J."/>
            <person name="Thomas B.C."/>
            <person name="Singh A."/>
            <person name="Wilkins M.J."/>
            <person name="Karaoz U."/>
            <person name="Brodie E.L."/>
            <person name="Williams K.H."/>
            <person name="Hubbard S.S."/>
            <person name="Banfield J.F."/>
        </authorList>
    </citation>
    <scope>NUCLEOTIDE SEQUENCE [LARGE SCALE GENOMIC DNA]</scope>
</reference>
<feature type="binding site" evidence="12">
    <location>
        <position position="279"/>
    </location>
    <ligand>
        <name>K(+)</name>
        <dbReference type="ChEBI" id="CHEBI:29103"/>
    </ligand>
</feature>
<dbReference type="STRING" id="1797716.A3D07_01280"/>
<feature type="domain" description="Carbohydrate kinase PfkB" evidence="13">
    <location>
        <begin position="2"/>
        <end position="290"/>
    </location>
</feature>
<dbReference type="Pfam" id="PF00294">
    <property type="entry name" value="PfkB"/>
    <property type="match status" value="1"/>
</dbReference>
<evidence type="ECO:0000256" key="1">
    <source>
        <dbReference type="ARBA" id="ARBA00005380"/>
    </source>
</evidence>
<dbReference type="HAMAP" id="MF_01987">
    <property type="entry name" value="Ribokinase"/>
    <property type="match status" value="1"/>
</dbReference>
<dbReference type="InterPro" id="IPR011877">
    <property type="entry name" value="Ribokinase"/>
</dbReference>
<comment type="similarity">
    <text evidence="1">Belongs to the carbohydrate kinase pfkB family.</text>
</comment>
<dbReference type="SUPFAM" id="SSF53613">
    <property type="entry name" value="Ribokinase-like"/>
    <property type="match status" value="1"/>
</dbReference>
<keyword evidence="8 12" id="KW-0067">ATP-binding</keyword>
<dbReference type="GO" id="GO:0005829">
    <property type="term" value="C:cytosol"/>
    <property type="evidence" value="ECO:0007669"/>
    <property type="project" value="TreeGrafter"/>
</dbReference>
<feature type="binding site" evidence="12">
    <location>
        <position position="273"/>
    </location>
    <ligand>
        <name>ATP</name>
        <dbReference type="ChEBI" id="CHEBI:30616"/>
    </ligand>
</feature>
<dbReference type="EC" id="2.7.1.15" evidence="2 12"/>
<feature type="binding site" evidence="12">
    <location>
        <position position="243"/>
    </location>
    <ligand>
        <name>K(+)</name>
        <dbReference type="ChEBI" id="CHEBI:29103"/>
    </ligand>
</feature>
<dbReference type="InterPro" id="IPR017583">
    <property type="entry name" value="Tagatose/fructose_Pkinase"/>
</dbReference>
<keyword evidence="5 12" id="KW-0479">Metal-binding</keyword>
<dbReference type="GO" id="GO:0046872">
    <property type="term" value="F:metal ion binding"/>
    <property type="evidence" value="ECO:0007669"/>
    <property type="project" value="UniProtKB-KW"/>
</dbReference>
<feature type="active site" description="Proton acceptor" evidence="12">
    <location>
        <position position="249"/>
    </location>
</feature>
<evidence type="ECO:0000256" key="5">
    <source>
        <dbReference type="ARBA" id="ARBA00022723"/>
    </source>
</evidence>
<dbReference type="PANTHER" id="PTHR10584">
    <property type="entry name" value="SUGAR KINASE"/>
    <property type="match status" value="1"/>
</dbReference>
<feature type="binding site" evidence="12">
    <location>
        <position position="249"/>
    </location>
    <ligand>
        <name>substrate</name>
    </ligand>
</feature>
<comment type="function">
    <text evidence="12">Catalyzes the phosphorylation of ribose at O-5 in a reaction requiring ATP and magnesium. The resulting D-ribose-5-phosphate can then be used either for sythesis of nucleotides, histidine, and tryptophan, or as a component of the pentose phosphate pathway.</text>
</comment>
<keyword evidence="6 12" id="KW-0547">Nucleotide-binding</keyword>
<keyword evidence="12" id="KW-0963">Cytoplasm</keyword>
<comment type="subcellular location">
    <subcellularLocation>
        <location evidence="12">Cytoplasm</location>
    </subcellularLocation>
</comment>
<comment type="similarity">
    <text evidence="12">Belongs to the carbohydrate kinase PfkB family. Ribokinase subfamily.</text>
</comment>
<proteinExistence type="inferred from homology"/>
<evidence type="ECO:0000256" key="9">
    <source>
        <dbReference type="ARBA" id="ARBA00022842"/>
    </source>
</evidence>
<keyword evidence="4 12" id="KW-0808">Transferase</keyword>
<comment type="pathway">
    <text evidence="12">Carbohydrate metabolism; D-ribose degradation; D-ribose 5-phosphate from beta-D-ribopyranose: step 2/2.</text>
</comment>
<dbReference type="SMR" id="A0A1F5GJY7"/>
<evidence type="ECO:0000259" key="13">
    <source>
        <dbReference type="Pfam" id="PF00294"/>
    </source>
</evidence>
<evidence type="ECO:0000256" key="3">
    <source>
        <dbReference type="ARBA" id="ARBA00016943"/>
    </source>
</evidence>
<dbReference type="PIRSF" id="PIRSF000535">
    <property type="entry name" value="1PFK/6PFK/LacC"/>
    <property type="match status" value="1"/>
</dbReference>
<feature type="binding site" evidence="12">
    <location>
        <position position="137"/>
    </location>
    <ligand>
        <name>substrate</name>
    </ligand>
</feature>
<comment type="cofactor">
    <cofactor evidence="12">
        <name>Mg(2+)</name>
        <dbReference type="ChEBI" id="CHEBI:18420"/>
    </cofactor>
    <text evidence="12">Requires a divalent cation, most likely magnesium in vivo, as an electrophilic catalyst to aid phosphoryl group transfer. It is the chelate of the metal and the nucleotide that is the actual substrate.</text>
</comment>
<dbReference type="CDD" id="cd01174">
    <property type="entry name" value="ribokinase"/>
    <property type="match status" value="1"/>
</dbReference>
<evidence type="ECO:0000256" key="2">
    <source>
        <dbReference type="ARBA" id="ARBA00012035"/>
    </source>
</evidence>
<dbReference type="PROSITE" id="PS00583">
    <property type="entry name" value="PFKB_KINASES_1"/>
    <property type="match status" value="1"/>
</dbReference>
<comment type="catalytic activity">
    <reaction evidence="12">
        <text>D-ribose + ATP = D-ribose 5-phosphate + ADP + H(+)</text>
        <dbReference type="Rhea" id="RHEA:13697"/>
        <dbReference type="ChEBI" id="CHEBI:15378"/>
        <dbReference type="ChEBI" id="CHEBI:30616"/>
        <dbReference type="ChEBI" id="CHEBI:47013"/>
        <dbReference type="ChEBI" id="CHEBI:78346"/>
        <dbReference type="ChEBI" id="CHEBI:456216"/>
        <dbReference type="EC" id="2.7.1.15"/>
    </reaction>
</comment>
<evidence type="ECO:0000256" key="4">
    <source>
        <dbReference type="ARBA" id="ARBA00022679"/>
    </source>
</evidence>
<gene>
    <name evidence="12" type="primary">rbsK</name>
    <name evidence="14" type="ORF">A3D07_01280</name>
</gene>